<dbReference type="STRING" id="1650663.GCA_001486665_03219"/>
<protein>
    <recommendedName>
        <fullName evidence="4">Dolichyl-phosphate-mannose-protein mannosyltransferase</fullName>
    </recommendedName>
</protein>
<name>A0A4R1R1J4_9FIRM</name>
<proteinExistence type="predicted"/>
<sequence length="586" mass="66395">MKSDRMLFGMEKKNRLIRMIQLPVMTTAWVIYRFDAGLTVWQGIAVSVLTLGLGWLLWHGKTKKMSVGACWFLGVLSALFGVCSIIGYGVDREIPWIKSFQVHTVVMAIGMALTFFHVSCVAAWYISLPSRSEKALPKIARIFKEKPFLVSAIGIAVAWLPYWLIFFPCSLSNDAINQIEQTIGVYYLSSHHPPFSTFLMGGCFNFGRFWGSDLFGLWLYTVFQYFAMAFAFAWIIDRCIKRWNCSVSFGFVVMLYFALLPVWPSFAQFLVKDGVYTVSVVLFMVELIEAVISRRQNWGRLTVTGLLMSLLRNNGVYIALAVLISGCIVLRKRQRKYMVISMAAVIVMMQIYSSVVLPAMGVMKGSSREMLSIPFQQTALYVKEHGDEVTEEEQKAINAVLDYDSLAEGYSSWISDPVKDTFKADGSLKEYFEVWVKQLFKHPETYFQAFFNASAGYYSISVNNAYFANYFYSDTSANIHHQYLFGSLESVREQILQWADDIQGVPLIHLAYQAGTYTWSAVLLLWVAFSQKKYEQLVVLSPIFISVLVCIASPVANCVRYMLPVMAVLPIAIASVAYSIKCKNCT</sequence>
<dbReference type="AlphaFoldDB" id="A0A4R1R1J4"/>
<dbReference type="RefSeq" id="WP_058966687.1">
    <property type="nucleotide sequence ID" value="NZ_CABKVM010000019.1"/>
</dbReference>
<evidence type="ECO:0000256" key="1">
    <source>
        <dbReference type="SAM" id="Phobius"/>
    </source>
</evidence>
<dbReference type="EMBL" id="SLUM01000006">
    <property type="protein sequence ID" value="TCL59162.1"/>
    <property type="molecule type" value="Genomic_DNA"/>
</dbReference>
<keyword evidence="1" id="KW-1133">Transmembrane helix</keyword>
<feature type="transmembrane region" description="Helical" evidence="1">
    <location>
        <begin position="147"/>
        <end position="165"/>
    </location>
</feature>
<dbReference type="InterPro" id="IPR046062">
    <property type="entry name" value="DUF6020"/>
</dbReference>
<feature type="transmembrane region" description="Helical" evidence="1">
    <location>
        <begin position="561"/>
        <end position="580"/>
    </location>
</feature>
<dbReference type="Proteomes" id="UP000295184">
    <property type="component" value="Unassembled WGS sequence"/>
</dbReference>
<gene>
    <name evidence="2" type="ORF">EDD77_10676</name>
</gene>
<feature type="transmembrane region" description="Helical" evidence="1">
    <location>
        <begin position="217"/>
        <end position="236"/>
    </location>
</feature>
<dbReference type="Pfam" id="PF19484">
    <property type="entry name" value="DUF6020"/>
    <property type="match status" value="1"/>
</dbReference>
<dbReference type="OrthoDB" id="2143989at2"/>
<organism evidence="2 3">
    <name type="scientific">Allofournierella massiliensis</name>
    <dbReference type="NCBI Taxonomy" id="1650663"/>
    <lineage>
        <taxon>Bacteria</taxon>
        <taxon>Bacillati</taxon>
        <taxon>Bacillota</taxon>
        <taxon>Clostridia</taxon>
        <taxon>Eubacteriales</taxon>
        <taxon>Oscillospiraceae</taxon>
        <taxon>Allofournierella</taxon>
    </lineage>
</organism>
<reference evidence="2 3" key="1">
    <citation type="submission" date="2019-03" db="EMBL/GenBank/DDBJ databases">
        <title>Genomic Encyclopedia of Type Strains, Phase IV (KMG-IV): sequencing the most valuable type-strain genomes for metagenomic binning, comparative biology and taxonomic classification.</title>
        <authorList>
            <person name="Goeker M."/>
        </authorList>
    </citation>
    <scope>NUCLEOTIDE SEQUENCE [LARGE SCALE GENOMIC DNA]</scope>
    <source>
        <strain evidence="2 3">DSM 100451</strain>
    </source>
</reference>
<feature type="transmembrane region" description="Helical" evidence="1">
    <location>
        <begin position="102"/>
        <end position="126"/>
    </location>
</feature>
<feature type="transmembrane region" description="Helical" evidence="1">
    <location>
        <begin position="314"/>
        <end position="331"/>
    </location>
</feature>
<keyword evidence="1" id="KW-0472">Membrane</keyword>
<feature type="transmembrane region" description="Helical" evidence="1">
    <location>
        <begin position="70"/>
        <end position="90"/>
    </location>
</feature>
<feature type="transmembrane region" description="Helical" evidence="1">
    <location>
        <begin position="337"/>
        <end position="360"/>
    </location>
</feature>
<evidence type="ECO:0008006" key="4">
    <source>
        <dbReference type="Google" id="ProtNLM"/>
    </source>
</evidence>
<evidence type="ECO:0000313" key="2">
    <source>
        <dbReference type="EMBL" id="TCL59162.1"/>
    </source>
</evidence>
<accession>A0A4R1R1J4</accession>
<keyword evidence="1" id="KW-0812">Transmembrane</keyword>
<comment type="caution">
    <text evidence="2">The sequence shown here is derived from an EMBL/GenBank/DDBJ whole genome shotgun (WGS) entry which is preliminary data.</text>
</comment>
<feature type="transmembrane region" description="Helical" evidence="1">
    <location>
        <begin position="40"/>
        <end position="58"/>
    </location>
</feature>
<evidence type="ECO:0000313" key="3">
    <source>
        <dbReference type="Proteomes" id="UP000295184"/>
    </source>
</evidence>
<feature type="transmembrane region" description="Helical" evidence="1">
    <location>
        <begin position="537"/>
        <end position="555"/>
    </location>
</feature>
<feature type="transmembrane region" description="Helical" evidence="1">
    <location>
        <begin position="243"/>
        <end position="263"/>
    </location>
</feature>